<sequence length="78" mass="8434">GEERAADKDSQGGSYVAHSLLREDTVPEHYISDIETVVSPKPIEKEALSSTHELHATMPLEGVALPLEGSGPILSRRK</sequence>
<protein>
    <submittedName>
        <fullName evidence="2">Uncharacterized protein</fullName>
    </submittedName>
</protein>
<feature type="non-terminal residue" evidence="2">
    <location>
        <position position="1"/>
    </location>
</feature>
<organism evidence="2 3">
    <name type="scientific">Trifolium medium</name>
    <dbReference type="NCBI Taxonomy" id="97028"/>
    <lineage>
        <taxon>Eukaryota</taxon>
        <taxon>Viridiplantae</taxon>
        <taxon>Streptophyta</taxon>
        <taxon>Embryophyta</taxon>
        <taxon>Tracheophyta</taxon>
        <taxon>Spermatophyta</taxon>
        <taxon>Magnoliopsida</taxon>
        <taxon>eudicotyledons</taxon>
        <taxon>Gunneridae</taxon>
        <taxon>Pentapetalae</taxon>
        <taxon>rosids</taxon>
        <taxon>fabids</taxon>
        <taxon>Fabales</taxon>
        <taxon>Fabaceae</taxon>
        <taxon>Papilionoideae</taxon>
        <taxon>50 kb inversion clade</taxon>
        <taxon>NPAAA clade</taxon>
        <taxon>Hologalegina</taxon>
        <taxon>IRL clade</taxon>
        <taxon>Trifolieae</taxon>
        <taxon>Trifolium</taxon>
    </lineage>
</organism>
<evidence type="ECO:0000313" key="2">
    <source>
        <dbReference type="EMBL" id="MCI71130.1"/>
    </source>
</evidence>
<reference evidence="2 3" key="1">
    <citation type="journal article" date="2018" name="Front. Plant Sci.">
        <title>Red Clover (Trifolium pratense) and Zigzag Clover (T. medium) - A Picture of Genomic Similarities and Differences.</title>
        <authorList>
            <person name="Dluhosova J."/>
            <person name="Istvanek J."/>
            <person name="Nedelnik J."/>
            <person name="Repkova J."/>
        </authorList>
    </citation>
    <scope>NUCLEOTIDE SEQUENCE [LARGE SCALE GENOMIC DNA]</scope>
    <source>
        <strain evidence="3">cv. 10/8</strain>
        <tissue evidence="2">Leaf</tissue>
    </source>
</reference>
<name>A0A392UFB4_9FABA</name>
<dbReference type="EMBL" id="LXQA010790179">
    <property type="protein sequence ID" value="MCI71130.1"/>
    <property type="molecule type" value="Genomic_DNA"/>
</dbReference>
<accession>A0A392UFB4</accession>
<feature type="region of interest" description="Disordered" evidence="1">
    <location>
        <begin position="1"/>
        <end position="20"/>
    </location>
</feature>
<dbReference type="Proteomes" id="UP000265520">
    <property type="component" value="Unassembled WGS sequence"/>
</dbReference>
<keyword evidence="3" id="KW-1185">Reference proteome</keyword>
<evidence type="ECO:0000256" key="1">
    <source>
        <dbReference type="SAM" id="MobiDB-lite"/>
    </source>
</evidence>
<feature type="compositionally biased region" description="Basic and acidic residues" evidence="1">
    <location>
        <begin position="1"/>
        <end position="10"/>
    </location>
</feature>
<evidence type="ECO:0000313" key="3">
    <source>
        <dbReference type="Proteomes" id="UP000265520"/>
    </source>
</evidence>
<dbReference type="AlphaFoldDB" id="A0A392UFB4"/>
<proteinExistence type="predicted"/>
<comment type="caution">
    <text evidence="2">The sequence shown here is derived from an EMBL/GenBank/DDBJ whole genome shotgun (WGS) entry which is preliminary data.</text>
</comment>